<keyword evidence="3" id="KW-0511">Multifunctional enzyme</keyword>
<dbReference type="Pfam" id="PF02441">
    <property type="entry name" value="Flavoprotein"/>
    <property type="match status" value="1"/>
</dbReference>
<feature type="region of interest" description="Phosphopantothenoylcysteine decarboxylase" evidence="3">
    <location>
        <begin position="1"/>
        <end position="221"/>
    </location>
</feature>
<feature type="binding site" evidence="3">
    <location>
        <position position="319"/>
    </location>
    <ligand>
        <name>CTP</name>
        <dbReference type="ChEBI" id="CHEBI:37563"/>
    </ligand>
</feature>
<sequence>MTPIFERPLQGRRVLLCVGGGIAAYKALELVRRLRDAGAEVQVAMTAGAQQFVTPLSFQALSGHLTRTTLWDSGAEQAMGHLELARWAEQIVVAPATADLLARLAHGLADDLVGTLCLASTAPLTVCPAMNHRMWLHPATQANIATLRQRGAQVVGPNDGPLAEGESGPGRLAEPEQIVAALAGRTDQGAASVAPPAANANVAIPSRSGTGAGTGALRGLRMVISAGPTYEDLDPVRYLGNRSSGKMGYALAAAAARQGAEVVLVSGPVHLSTPDGVQRIDVRSAAQMREAVLGALPADIYIGTAAVADYTPKQVAAQKIKKSGETLTLELTRTPDILAEVAAQTQALKLVVGFAAETHDIERYARGKLADKHLDLIVANRVGVAGNGFESDQNAATAYWQDGERDFPAVSKTQLAEQLLDLIAQRLHA</sequence>
<evidence type="ECO:0000256" key="3">
    <source>
        <dbReference type="HAMAP-Rule" id="MF_02225"/>
    </source>
</evidence>
<accession>A0AAU8I5T1</accession>
<dbReference type="Proteomes" id="UP001430647">
    <property type="component" value="Unassembled WGS sequence"/>
</dbReference>
<feature type="domain" description="DNA/pantothenate metabolism flavoprotein C-terminal" evidence="6">
    <location>
        <begin position="217"/>
        <end position="425"/>
    </location>
</feature>
<dbReference type="GO" id="GO:0015937">
    <property type="term" value="P:coenzyme A biosynthetic process"/>
    <property type="evidence" value="ECO:0007669"/>
    <property type="project" value="UniProtKB-UniRule"/>
</dbReference>
<evidence type="ECO:0000256" key="4">
    <source>
        <dbReference type="RuleBase" id="RU364078"/>
    </source>
</evidence>
<dbReference type="Pfam" id="PF04127">
    <property type="entry name" value="DFP"/>
    <property type="match status" value="1"/>
</dbReference>
<evidence type="ECO:0000313" key="7">
    <source>
        <dbReference type="EMBL" id="MCI2263857.1"/>
    </source>
</evidence>
<dbReference type="GO" id="GO:0004632">
    <property type="term" value="F:phosphopantothenate--cysteine ligase activity"/>
    <property type="evidence" value="ECO:0007669"/>
    <property type="project" value="UniProtKB-UniRule"/>
</dbReference>
<dbReference type="KEGG" id="xin:Q7W82_00860"/>
<keyword evidence="3 4" id="KW-0285">Flavoprotein</keyword>
<comment type="function">
    <text evidence="4">Catalyzes two steps in the biosynthesis of coenzyme A. In the first step cysteine is conjugated to 4'-phosphopantothenate to form 4-phosphopantothenoylcysteine, in the latter compound is decarboxylated to form 4'-phosphopantotheine.</text>
</comment>
<dbReference type="GO" id="GO:0071513">
    <property type="term" value="C:phosphopantothenoylcysteine decarboxylase complex"/>
    <property type="evidence" value="ECO:0007669"/>
    <property type="project" value="TreeGrafter"/>
</dbReference>
<evidence type="ECO:0000256" key="2">
    <source>
        <dbReference type="ARBA" id="ARBA00023239"/>
    </source>
</evidence>
<feature type="binding site" evidence="3">
    <location>
        <begin position="335"/>
        <end position="338"/>
    </location>
    <ligand>
        <name>CTP</name>
        <dbReference type="ChEBI" id="CHEBI:37563"/>
    </ligand>
</feature>
<evidence type="ECO:0000313" key="9">
    <source>
        <dbReference type="Proteomes" id="UP001430647"/>
    </source>
</evidence>
<dbReference type="AlphaFoldDB" id="A0AAU8I5T1"/>
<dbReference type="EMBL" id="JAKJPQ010000023">
    <property type="protein sequence ID" value="MCI2263857.1"/>
    <property type="molecule type" value="Genomic_DNA"/>
</dbReference>
<dbReference type="EMBL" id="CP131914">
    <property type="protein sequence ID" value="XCI80746.1"/>
    <property type="molecule type" value="Genomic_DNA"/>
</dbReference>
<gene>
    <name evidence="3 8" type="primary">coaBC</name>
    <name evidence="7" type="ORF">L3V74_20200</name>
    <name evidence="8" type="ORF">Q7W82_00860</name>
</gene>
<keyword evidence="3 4" id="KW-0288">FMN</keyword>
<comment type="pathway">
    <text evidence="3 4">Cofactor biosynthesis; coenzyme A biosynthesis; CoA from (R)-pantothenate: step 3/5.</text>
</comment>
<comment type="similarity">
    <text evidence="3 4">In the C-terminal section; belongs to the PPC synthetase family.</text>
</comment>
<feature type="binding site" evidence="3">
    <location>
        <position position="372"/>
    </location>
    <ligand>
        <name>CTP</name>
        <dbReference type="ChEBI" id="CHEBI:37563"/>
    </ligand>
</feature>
<dbReference type="GO" id="GO:0015941">
    <property type="term" value="P:pantothenate catabolic process"/>
    <property type="evidence" value="ECO:0007669"/>
    <property type="project" value="InterPro"/>
</dbReference>
<comment type="similarity">
    <text evidence="3 4">In the N-terminal section; belongs to the HFCD (homo-oligomeric flavin containing Cys decarboxylase) superfamily.</text>
</comment>
<comment type="catalytic activity">
    <reaction evidence="3 4">
        <text>N-[(R)-4-phosphopantothenoyl]-L-cysteine + H(+) = (R)-4'-phosphopantetheine + CO2</text>
        <dbReference type="Rhea" id="RHEA:16793"/>
        <dbReference type="ChEBI" id="CHEBI:15378"/>
        <dbReference type="ChEBI" id="CHEBI:16526"/>
        <dbReference type="ChEBI" id="CHEBI:59458"/>
        <dbReference type="ChEBI" id="CHEBI:61723"/>
        <dbReference type="EC" id="4.1.1.36"/>
    </reaction>
</comment>
<evidence type="ECO:0000256" key="1">
    <source>
        <dbReference type="ARBA" id="ARBA00022793"/>
    </source>
</evidence>
<keyword evidence="3" id="KW-0479">Metal-binding</keyword>
<organism evidence="8">
    <name type="scientific">Xanthomonas indica</name>
    <dbReference type="NCBI Taxonomy" id="2912242"/>
    <lineage>
        <taxon>Bacteria</taxon>
        <taxon>Pseudomonadati</taxon>
        <taxon>Pseudomonadota</taxon>
        <taxon>Gammaproteobacteria</taxon>
        <taxon>Lysobacterales</taxon>
        <taxon>Lysobacteraceae</taxon>
        <taxon>Xanthomonas</taxon>
    </lineage>
</organism>
<comment type="cofactor">
    <cofactor evidence="3">
        <name>Mg(2+)</name>
        <dbReference type="ChEBI" id="CHEBI:18420"/>
    </cofactor>
</comment>
<dbReference type="InterPro" id="IPR003382">
    <property type="entry name" value="Flavoprotein"/>
</dbReference>
<evidence type="ECO:0000259" key="6">
    <source>
        <dbReference type="Pfam" id="PF04127"/>
    </source>
</evidence>
<name>A0AAU8I5T1_9XANT</name>
<protein>
    <recommendedName>
        <fullName evidence="3">Coenzyme A biosynthesis bifunctional protein CoaBC</fullName>
    </recommendedName>
    <alternativeName>
        <fullName evidence="3">DNA/pantothenate metabolism flavoprotein</fullName>
    </alternativeName>
    <alternativeName>
        <fullName evidence="3">Phosphopantothenoylcysteine synthetase/decarboxylase</fullName>
        <shortName evidence="3">PPCS-PPCDC</shortName>
    </alternativeName>
    <domain>
        <recommendedName>
            <fullName evidence="3">Phosphopantothenoylcysteine decarboxylase</fullName>
            <shortName evidence="3">PPC decarboxylase</shortName>
            <shortName evidence="3">PPC-DC</shortName>
            <ecNumber evidence="3">4.1.1.36</ecNumber>
        </recommendedName>
        <alternativeName>
            <fullName evidence="3">CoaC</fullName>
        </alternativeName>
    </domain>
    <domain>
        <recommendedName>
            <fullName evidence="3">Phosphopantothenate--cysteine ligase</fullName>
            <ecNumber evidence="3">6.3.2.5</ecNumber>
        </recommendedName>
        <alternativeName>
            <fullName evidence="3">CoaB</fullName>
        </alternativeName>
        <alternativeName>
            <fullName evidence="3">Phosphopantothenoylcysteine synthetase</fullName>
            <shortName evidence="3">PPC synthetase</shortName>
            <shortName evidence="3">PPC-S</shortName>
        </alternativeName>
    </domain>
</protein>
<feature type="domain" description="Flavoprotein" evidence="5">
    <location>
        <begin position="13"/>
        <end position="182"/>
    </location>
</feature>
<proteinExistence type="inferred from homology"/>
<dbReference type="EC" id="6.3.2.5" evidence="3"/>
<keyword evidence="3 4" id="KW-0436">Ligase</keyword>
<reference evidence="7" key="2">
    <citation type="submission" date="2022-01" db="EMBL/GenBank/DDBJ databases">
        <authorList>
            <person name="Rana R."/>
            <person name="Patil P.B."/>
        </authorList>
    </citation>
    <scope>NUCLEOTIDE SEQUENCE</scope>
    <source>
        <strain evidence="7">PPL560</strain>
    </source>
</reference>
<dbReference type="EC" id="4.1.1.36" evidence="3"/>
<keyword evidence="3" id="KW-0460">Magnesium</keyword>
<evidence type="ECO:0000259" key="5">
    <source>
        <dbReference type="Pfam" id="PF02441"/>
    </source>
</evidence>
<dbReference type="PANTHER" id="PTHR14359:SF6">
    <property type="entry name" value="PHOSPHOPANTOTHENOYLCYSTEINE DECARBOXYLASE"/>
    <property type="match status" value="1"/>
</dbReference>
<comment type="function">
    <text evidence="3">Catalyzes two sequential steps in the biosynthesis of coenzyme A. In the first step cysteine is conjugated to 4'-phosphopantothenate to form 4-phosphopantothenoylcysteine. In the second step the latter compound is decarboxylated to form 4'-phosphopantotheine.</text>
</comment>
<dbReference type="InterPro" id="IPR007085">
    <property type="entry name" value="DNA/pantothenate-metab_flavo_C"/>
</dbReference>
<dbReference type="PANTHER" id="PTHR14359">
    <property type="entry name" value="HOMO-OLIGOMERIC FLAVIN CONTAINING CYS DECARBOXYLASE FAMILY"/>
    <property type="match status" value="1"/>
</dbReference>
<evidence type="ECO:0000313" key="8">
    <source>
        <dbReference type="EMBL" id="XCI80746.1"/>
    </source>
</evidence>
<dbReference type="GO" id="GO:0046872">
    <property type="term" value="F:metal ion binding"/>
    <property type="evidence" value="ECO:0007669"/>
    <property type="project" value="UniProtKB-KW"/>
</dbReference>
<reference evidence="8" key="3">
    <citation type="submission" date="2023-08" db="EMBL/GenBank/DDBJ databases">
        <title>Complete genome sequence of Xanthomonas indica.</title>
        <authorList>
            <person name="Patil P.B."/>
            <person name="Rana R."/>
        </authorList>
    </citation>
    <scope>NUCLEOTIDE SEQUENCE</scope>
    <source>
        <strain evidence="8">PPL560</strain>
    </source>
</reference>
<keyword evidence="1 3" id="KW-0210">Decarboxylase</keyword>
<feature type="binding site" evidence="3">
    <location>
        <position position="354"/>
    </location>
    <ligand>
        <name>CTP</name>
        <dbReference type="ChEBI" id="CHEBI:37563"/>
    </ligand>
</feature>
<comment type="caution">
    <text evidence="3">Lacks conserved residue(s) required for the propagation of feature annotation.</text>
</comment>
<keyword evidence="2 3" id="KW-0456">Lyase</keyword>
<dbReference type="GO" id="GO:0004633">
    <property type="term" value="F:phosphopantothenoylcysteine decarboxylase activity"/>
    <property type="evidence" value="ECO:0007669"/>
    <property type="project" value="UniProtKB-UniRule"/>
</dbReference>
<dbReference type="HAMAP" id="MF_02225">
    <property type="entry name" value="CoaBC"/>
    <property type="match status" value="1"/>
</dbReference>
<feature type="region of interest" description="Phosphopantothenate--cysteine ligase" evidence="3">
    <location>
        <begin position="222"/>
        <end position="429"/>
    </location>
</feature>
<reference evidence="7 9" key="1">
    <citation type="journal article" date="2022" name="Curr. Microbiol.">
        <title>Xanthomonas indica sp. nov., a Novel Member of Non-Pathogenic Xanthomonas Community from Healthy Rice Seeds.</title>
        <authorList>
            <person name="Rana R."/>
            <person name="Madhavan V.N."/>
            <person name="Saroha T."/>
            <person name="Bansal K."/>
            <person name="Kaur A."/>
            <person name="Sonti R.V."/>
            <person name="Patel H.K."/>
            <person name="Patil P.B."/>
        </authorList>
    </citation>
    <scope>NUCLEOTIDE SEQUENCE [LARGE SCALE GENOMIC DNA]</scope>
    <source>
        <strain evidence="7 9">PPL560</strain>
    </source>
</reference>
<dbReference type="NCBIfam" id="TIGR00521">
    <property type="entry name" value="coaBC_dfp"/>
    <property type="match status" value="1"/>
</dbReference>
<feature type="binding site" evidence="3">
    <location>
        <position position="368"/>
    </location>
    <ligand>
        <name>CTP</name>
        <dbReference type="ChEBI" id="CHEBI:37563"/>
    </ligand>
</feature>
<comment type="pathway">
    <text evidence="3 4">Cofactor biosynthesis; coenzyme A biosynthesis; CoA from (R)-pantothenate: step 2/5.</text>
</comment>
<feature type="binding site" evidence="3">
    <location>
        <position position="309"/>
    </location>
    <ligand>
        <name>CTP</name>
        <dbReference type="ChEBI" id="CHEBI:37563"/>
    </ligand>
</feature>
<dbReference type="InterPro" id="IPR005252">
    <property type="entry name" value="CoaBC"/>
</dbReference>
<keyword evidence="9" id="KW-1185">Reference proteome</keyword>
<comment type="cofactor">
    <cofactor evidence="3">
        <name>FMN</name>
        <dbReference type="ChEBI" id="CHEBI:58210"/>
    </cofactor>
    <text evidence="3">Binds 1 FMN per subunit.</text>
</comment>
<dbReference type="RefSeq" id="WP_242161537.1">
    <property type="nucleotide sequence ID" value="NZ_CP131914.1"/>
</dbReference>
<dbReference type="GO" id="GO:0010181">
    <property type="term" value="F:FMN binding"/>
    <property type="evidence" value="ECO:0007669"/>
    <property type="project" value="UniProtKB-UniRule"/>
</dbReference>
<comment type="catalytic activity">
    <reaction evidence="3 4">
        <text>(R)-4'-phosphopantothenate + L-cysteine + CTP = N-[(R)-4-phosphopantothenoyl]-L-cysteine + CMP + diphosphate + H(+)</text>
        <dbReference type="Rhea" id="RHEA:19397"/>
        <dbReference type="ChEBI" id="CHEBI:10986"/>
        <dbReference type="ChEBI" id="CHEBI:15378"/>
        <dbReference type="ChEBI" id="CHEBI:33019"/>
        <dbReference type="ChEBI" id="CHEBI:35235"/>
        <dbReference type="ChEBI" id="CHEBI:37563"/>
        <dbReference type="ChEBI" id="CHEBI:59458"/>
        <dbReference type="ChEBI" id="CHEBI:60377"/>
        <dbReference type="EC" id="6.3.2.5"/>
    </reaction>
</comment>